<evidence type="ECO:0000313" key="5">
    <source>
        <dbReference type="EMBL" id="MBS2961521.1"/>
    </source>
</evidence>
<gene>
    <name evidence="5" type="ORF">KGA66_00585</name>
</gene>
<comment type="caution">
    <text evidence="5">The sequence shown here is derived from an EMBL/GenBank/DDBJ whole genome shotgun (WGS) entry which is preliminary data.</text>
</comment>
<dbReference type="GO" id="GO:0008047">
    <property type="term" value="F:enzyme activator activity"/>
    <property type="evidence" value="ECO:0007669"/>
    <property type="project" value="InterPro"/>
</dbReference>
<dbReference type="PANTHER" id="PTHR30302">
    <property type="entry name" value="HYDROGENASE 1 MATURATION PROTEASE"/>
    <property type="match status" value="1"/>
</dbReference>
<proteinExistence type="inferred from homology"/>
<dbReference type="SUPFAM" id="SSF53163">
    <property type="entry name" value="HybD-like"/>
    <property type="match status" value="1"/>
</dbReference>
<reference evidence="5" key="1">
    <citation type="submission" date="2021-04" db="EMBL/GenBank/DDBJ databases">
        <title>Genome based classification of Actinospica acidithermotolerans sp. nov., an actinobacterium isolated from an Indonesian hot spring.</title>
        <authorList>
            <person name="Kusuma A.B."/>
            <person name="Putra K.E."/>
            <person name="Nafisah S."/>
            <person name="Loh J."/>
            <person name="Nouioui I."/>
            <person name="Goodfellow M."/>
        </authorList>
    </citation>
    <scope>NUCLEOTIDE SEQUENCE</scope>
    <source>
        <strain evidence="5">DSM 45618</strain>
    </source>
</reference>
<dbReference type="EMBL" id="JAGSXH010000001">
    <property type="protein sequence ID" value="MBS2961521.1"/>
    <property type="molecule type" value="Genomic_DNA"/>
</dbReference>
<evidence type="ECO:0000256" key="2">
    <source>
        <dbReference type="ARBA" id="ARBA00022670"/>
    </source>
</evidence>
<keyword evidence="6" id="KW-1185">Reference proteome</keyword>
<evidence type="ECO:0000256" key="4">
    <source>
        <dbReference type="ARBA" id="ARBA00022801"/>
    </source>
</evidence>
<keyword evidence="2 5" id="KW-0645">Protease</keyword>
<accession>A0A8J8BAX2</accession>
<dbReference type="GO" id="GO:0016485">
    <property type="term" value="P:protein processing"/>
    <property type="evidence" value="ECO:0007669"/>
    <property type="project" value="TreeGrafter"/>
</dbReference>
<dbReference type="InterPro" id="IPR000671">
    <property type="entry name" value="Peptidase_A31"/>
</dbReference>
<dbReference type="Proteomes" id="UP000677913">
    <property type="component" value="Unassembled WGS sequence"/>
</dbReference>
<protein>
    <submittedName>
        <fullName evidence="5">Hydrogenase maturation protease</fullName>
    </submittedName>
</protein>
<comment type="similarity">
    <text evidence="1">Belongs to the peptidase A31 family.</text>
</comment>
<dbReference type="GO" id="GO:0004190">
    <property type="term" value="F:aspartic-type endopeptidase activity"/>
    <property type="evidence" value="ECO:0007669"/>
    <property type="project" value="UniProtKB-KW"/>
</dbReference>
<sequence length="192" mass="19461">MSSSVPHAKPGGRAAAGAARAASPSIIVIGVGMKMRGDGGFGAAVIEALRAYPAVVDRVRLAACDGEPARMIDLWQGYRCALVLDAVRGGSERHGFVYRRELDPEVGDFGAQPGGTSHAVGLGAAARLAHVMDRLPGRLILYAVHGRDFRLGAPLSGPVAQAVPELAARIGREVLGALAAAAAGAGKPAKGG</sequence>
<dbReference type="InterPro" id="IPR023430">
    <property type="entry name" value="Pept_HybD-like_dom_sf"/>
</dbReference>
<evidence type="ECO:0000256" key="3">
    <source>
        <dbReference type="ARBA" id="ARBA00022750"/>
    </source>
</evidence>
<dbReference type="CDD" id="cd00518">
    <property type="entry name" value="H2MP"/>
    <property type="match status" value="1"/>
</dbReference>
<evidence type="ECO:0000256" key="1">
    <source>
        <dbReference type="ARBA" id="ARBA00006814"/>
    </source>
</evidence>
<evidence type="ECO:0000313" key="6">
    <source>
        <dbReference type="Proteomes" id="UP000677913"/>
    </source>
</evidence>
<keyword evidence="4" id="KW-0378">Hydrolase</keyword>
<organism evidence="5 6">
    <name type="scientific">Actinocrinis puniceicyclus</name>
    <dbReference type="NCBI Taxonomy" id="977794"/>
    <lineage>
        <taxon>Bacteria</taxon>
        <taxon>Bacillati</taxon>
        <taxon>Actinomycetota</taxon>
        <taxon>Actinomycetes</taxon>
        <taxon>Catenulisporales</taxon>
        <taxon>Actinospicaceae</taxon>
        <taxon>Actinocrinis</taxon>
    </lineage>
</organism>
<name>A0A8J8BAX2_9ACTN</name>
<dbReference type="Gene3D" id="3.40.50.1450">
    <property type="entry name" value="HybD-like"/>
    <property type="match status" value="1"/>
</dbReference>
<dbReference type="AlphaFoldDB" id="A0A8J8BAX2"/>
<dbReference type="RefSeq" id="WP_211463271.1">
    <property type="nucleotide sequence ID" value="NZ_JAGSXH010000001.1"/>
</dbReference>
<dbReference type="NCBIfam" id="TIGR00072">
    <property type="entry name" value="hydrog_prot"/>
    <property type="match status" value="1"/>
</dbReference>
<keyword evidence="3" id="KW-0064">Aspartyl protease</keyword>
<dbReference type="PANTHER" id="PTHR30302:SF1">
    <property type="entry name" value="HYDROGENASE 2 MATURATION PROTEASE"/>
    <property type="match status" value="1"/>
</dbReference>